<dbReference type="SMART" id="SM00382">
    <property type="entry name" value="AAA"/>
    <property type="match status" value="1"/>
</dbReference>
<dbReference type="GO" id="GO:0098796">
    <property type="term" value="C:membrane protein complex"/>
    <property type="evidence" value="ECO:0007669"/>
    <property type="project" value="UniProtKB-ARBA"/>
</dbReference>
<dbReference type="Pfam" id="PF12704">
    <property type="entry name" value="MacB_PCD"/>
    <property type="match status" value="1"/>
</dbReference>
<keyword evidence="9 12" id="KW-1133">Transmembrane helix</keyword>
<dbReference type="InterPro" id="IPR003439">
    <property type="entry name" value="ABC_transporter-like_ATP-bd"/>
</dbReference>
<dbReference type="AlphaFoldDB" id="A0A0R1UEA9"/>
<keyword evidence="2" id="KW-0813">Transport</keyword>
<evidence type="ECO:0000256" key="7">
    <source>
        <dbReference type="ARBA" id="ARBA00022840"/>
    </source>
</evidence>
<feature type="transmembrane region" description="Helical" evidence="12">
    <location>
        <begin position="525"/>
        <end position="550"/>
    </location>
</feature>
<dbReference type="InterPro" id="IPR027417">
    <property type="entry name" value="P-loop_NTPase"/>
</dbReference>
<dbReference type="PROSITE" id="PS00211">
    <property type="entry name" value="ABC_TRANSPORTER_1"/>
    <property type="match status" value="1"/>
</dbReference>
<evidence type="ECO:0000256" key="10">
    <source>
        <dbReference type="ARBA" id="ARBA00023136"/>
    </source>
</evidence>
<dbReference type="InterPro" id="IPR003593">
    <property type="entry name" value="AAA+_ATPase"/>
</dbReference>
<organism evidence="14 15">
    <name type="scientific">Limosilactobacillus ingluviei DSM 15946</name>
    <dbReference type="NCBI Taxonomy" id="1423760"/>
    <lineage>
        <taxon>Bacteria</taxon>
        <taxon>Bacillati</taxon>
        <taxon>Bacillota</taxon>
        <taxon>Bacilli</taxon>
        <taxon>Lactobacillales</taxon>
        <taxon>Lactobacillaceae</taxon>
        <taxon>Limosilactobacillus</taxon>
    </lineage>
</organism>
<keyword evidence="4" id="KW-0997">Cell inner membrane</keyword>
<evidence type="ECO:0000256" key="1">
    <source>
        <dbReference type="ARBA" id="ARBA00004429"/>
    </source>
</evidence>
<dbReference type="Gene3D" id="3.40.50.300">
    <property type="entry name" value="P-loop containing nucleotide triphosphate hydrolases"/>
    <property type="match status" value="1"/>
</dbReference>
<evidence type="ECO:0000313" key="15">
    <source>
        <dbReference type="Proteomes" id="UP000050816"/>
    </source>
</evidence>
<dbReference type="RefSeq" id="WP_056953867.1">
    <property type="nucleotide sequence ID" value="NZ_AZFK01000016.1"/>
</dbReference>
<proteinExistence type="inferred from homology"/>
<keyword evidence="6" id="KW-0547">Nucleotide-binding</keyword>
<keyword evidence="10 12" id="KW-0472">Membrane</keyword>
<dbReference type="Pfam" id="PF02687">
    <property type="entry name" value="FtsX"/>
    <property type="match status" value="1"/>
</dbReference>
<evidence type="ECO:0000259" key="13">
    <source>
        <dbReference type="PROSITE" id="PS50893"/>
    </source>
</evidence>
<evidence type="ECO:0000256" key="8">
    <source>
        <dbReference type="ARBA" id="ARBA00022970"/>
    </source>
</evidence>
<dbReference type="GO" id="GO:0022857">
    <property type="term" value="F:transmembrane transporter activity"/>
    <property type="evidence" value="ECO:0007669"/>
    <property type="project" value="UniProtKB-ARBA"/>
</dbReference>
<dbReference type="GO" id="GO:0005886">
    <property type="term" value="C:plasma membrane"/>
    <property type="evidence" value="ECO:0007669"/>
    <property type="project" value="UniProtKB-SubCell"/>
</dbReference>
<evidence type="ECO:0000256" key="2">
    <source>
        <dbReference type="ARBA" id="ARBA00022448"/>
    </source>
</evidence>
<dbReference type="InterPro" id="IPR025857">
    <property type="entry name" value="MacB_PCD"/>
</dbReference>
<dbReference type="CDD" id="cd03255">
    <property type="entry name" value="ABC_MJ0796_LolCDE_FtsE"/>
    <property type="match status" value="1"/>
</dbReference>
<comment type="subcellular location">
    <subcellularLocation>
        <location evidence="1">Cell inner membrane</location>
        <topology evidence="1">Multi-pass membrane protein</topology>
    </subcellularLocation>
</comment>
<feature type="transmembrane region" description="Helical" evidence="12">
    <location>
        <begin position="581"/>
        <end position="603"/>
    </location>
</feature>
<evidence type="ECO:0000256" key="5">
    <source>
        <dbReference type="ARBA" id="ARBA00022692"/>
    </source>
</evidence>
<evidence type="ECO:0000256" key="11">
    <source>
        <dbReference type="ARBA" id="ARBA00038388"/>
    </source>
</evidence>
<dbReference type="EMBL" id="AZFK01000016">
    <property type="protein sequence ID" value="KRL91761.1"/>
    <property type="molecule type" value="Genomic_DNA"/>
</dbReference>
<dbReference type="InterPro" id="IPR017911">
    <property type="entry name" value="MacB-like_ATP-bd"/>
</dbReference>
<keyword evidence="5 12" id="KW-0812">Transmembrane</keyword>
<evidence type="ECO:0000256" key="12">
    <source>
        <dbReference type="SAM" id="Phobius"/>
    </source>
</evidence>
<gene>
    <name evidence="14" type="ORF">FC43_GL000731</name>
</gene>
<dbReference type="FunFam" id="3.40.50.300:FF:000032">
    <property type="entry name" value="Export ABC transporter ATP-binding protein"/>
    <property type="match status" value="1"/>
</dbReference>
<feature type="transmembrane region" description="Helical" evidence="12">
    <location>
        <begin position="623"/>
        <end position="642"/>
    </location>
</feature>
<dbReference type="InterPro" id="IPR017871">
    <property type="entry name" value="ABC_transporter-like_CS"/>
</dbReference>
<feature type="transmembrane region" description="Helical" evidence="12">
    <location>
        <begin position="264"/>
        <end position="284"/>
    </location>
</feature>
<comment type="similarity">
    <text evidence="11">Belongs to the ABC transporter superfamily. Macrolide exporter (TC 3.A.1.122) family.</text>
</comment>
<dbReference type="Pfam" id="PF00005">
    <property type="entry name" value="ABC_tran"/>
    <property type="match status" value="1"/>
</dbReference>
<evidence type="ECO:0000313" key="14">
    <source>
        <dbReference type="EMBL" id="KRL91761.1"/>
    </source>
</evidence>
<dbReference type="PANTHER" id="PTHR42798">
    <property type="entry name" value="LIPOPROTEIN-RELEASING SYSTEM ATP-BINDING PROTEIN LOLD"/>
    <property type="match status" value="1"/>
</dbReference>
<dbReference type="GO" id="GO:0006865">
    <property type="term" value="P:amino acid transport"/>
    <property type="evidence" value="ECO:0007669"/>
    <property type="project" value="UniProtKB-KW"/>
</dbReference>
<keyword evidence="8" id="KW-0029">Amino-acid transport</keyword>
<sequence>MAFLELAAIRKSYYLGKEEFPVLKGIDLRFERGEFVSILGESGGGKTTLMNIIGGLDRKFSGTVTVEGTPLDHTKEKQMDEYRRATVGYIYQSYNLVPHLTVLDNVLVALEMTTLAAAERKERALKLLAEVGLADHAKKHPRQLSGGQKQRVAIARALAADPQIIIADEPTGALDAQNTKEVLAILDQIAQSGKLVIAVTHSQAVADYGTRVVRLADGQIEADERLRPAYPTQAAPQLKARPLPALASYRTAFKHLMYNFWRNSLIMLGVGIGLFAVILFAGLGNGVNGYLQNQINQVANPQVISVLKNPTGKKMSMERLQMAVQNMGANLKDATISEHDQARIKKLAGVQKVEANYILPTYRLTNQAKQQSGAMMQTWSLSDKKNLLKAGHVPGKQEVVLKKQDAIELFGEHANKALIGKQVTLEFQWVDSNNQPVVIKVPLKVAGITEGTSSATLVNAQTIKAALQAQNALTAPNMLAVKVHHLDQVEAVATKINRLTTDNKRVVGAITIGSALKRVNTYVKLAANLLAAIAGISLLVSALMIIVTMYMSVSERTKEIGILRALGERKKDIRRLFTAESLLIGLFGALFALVLALCAATGINHAVAHLIKYQIVQIQVGNVVFAFLAAIVISFLAAVLPARRAAKLNPIDALAED</sequence>
<evidence type="ECO:0000256" key="6">
    <source>
        <dbReference type="ARBA" id="ARBA00022741"/>
    </source>
</evidence>
<protein>
    <submittedName>
        <fullName evidence="14">ABC transporter related</fullName>
    </submittedName>
</protein>
<dbReference type="SUPFAM" id="SSF52540">
    <property type="entry name" value="P-loop containing nucleoside triphosphate hydrolases"/>
    <property type="match status" value="1"/>
</dbReference>
<evidence type="ECO:0000256" key="9">
    <source>
        <dbReference type="ARBA" id="ARBA00022989"/>
    </source>
</evidence>
<dbReference type="InterPro" id="IPR003838">
    <property type="entry name" value="ABC3_permease_C"/>
</dbReference>
<comment type="caution">
    <text evidence="14">The sequence shown here is derived from an EMBL/GenBank/DDBJ whole genome shotgun (WGS) entry which is preliminary data.</text>
</comment>
<dbReference type="PROSITE" id="PS50893">
    <property type="entry name" value="ABC_TRANSPORTER_2"/>
    <property type="match status" value="1"/>
</dbReference>
<dbReference type="GO" id="GO:0016887">
    <property type="term" value="F:ATP hydrolysis activity"/>
    <property type="evidence" value="ECO:0007669"/>
    <property type="project" value="InterPro"/>
</dbReference>
<evidence type="ECO:0000256" key="4">
    <source>
        <dbReference type="ARBA" id="ARBA00022519"/>
    </source>
</evidence>
<dbReference type="GO" id="GO:0005524">
    <property type="term" value="F:ATP binding"/>
    <property type="evidence" value="ECO:0007669"/>
    <property type="project" value="UniProtKB-KW"/>
</dbReference>
<evidence type="ECO:0000256" key="3">
    <source>
        <dbReference type="ARBA" id="ARBA00022475"/>
    </source>
</evidence>
<keyword evidence="7" id="KW-0067">ATP-binding</keyword>
<dbReference type="PANTHER" id="PTHR42798:SF2">
    <property type="entry name" value="ABC TRANSPORTER ATP-BINDING PROTEIN MG467-RELATED"/>
    <property type="match status" value="1"/>
</dbReference>
<name>A0A0R1UEA9_9LACO</name>
<feature type="domain" description="ABC transporter" evidence="13">
    <location>
        <begin position="4"/>
        <end position="242"/>
    </location>
</feature>
<dbReference type="Proteomes" id="UP000050816">
    <property type="component" value="Unassembled WGS sequence"/>
</dbReference>
<accession>A0A0R1UEA9</accession>
<reference evidence="14 15" key="1">
    <citation type="journal article" date="2015" name="Genome Announc.">
        <title>Expanding the biotechnology potential of lactobacilli through comparative genomics of 213 strains and associated genera.</title>
        <authorList>
            <person name="Sun Z."/>
            <person name="Harris H.M."/>
            <person name="McCann A."/>
            <person name="Guo C."/>
            <person name="Argimon S."/>
            <person name="Zhang W."/>
            <person name="Yang X."/>
            <person name="Jeffery I.B."/>
            <person name="Cooney J.C."/>
            <person name="Kagawa T.F."/>
            <person name="Liu W."/>
            <person name="Song Y."/>
            <person name="Salvetti E."/>
            <person name="Wrobel A."/>
            <person name="Rasinkangas P."/>
            <person name="Parkhill J."/>
            <person name="Rea M.C."/>
            <person name="O'Sullivan O."/>
            <person name="Ritari J."/>
            <person name="Douillard F.P."/>
            <person name="Paul Ross R."/>
            <person name="Yang R."/>
            <person name="Briner A.E."/>
            <person name="Felis G.E."/>
            <person name="de Vos W.M."/>
            <person name="Barrangou R."/>
            <person name="Klaenhammer T.R."/>
            <person name="Caufield P.W."/>
            <person name="Cui Y."/>
            <person name="Zhang H."/>
            <person name="O'Toole P.W."/>
        </authorList>
    </citation>
    <scope>NUCLEOTIDE SEQUENCE [LARGE SCALE GENOMIC DNA]</scope>
    <source>
        <strain evidence="14 15">DSM 15946</strain>
    </source>
</reference>
<dbReference type="PATRIC" id="fig|1423760.3.peg.752"/>
<keyword evidence="3" id="KW-1003">Cell membrane</keyword>